<evidence type="ECO:0000313" key="2">
    <source>
        <dbReference type="Proteomes" id="UP001194580"/>
    </source>
</evidence>
<protein>
    <submittedName>
        <fullName evidence="1">Uncharacterized protein</fullName>
    </submittedName>
</protein>
<keyword evidence="2" id="KW-1185">Reference proteome</keyword>
<dbReference type="EMBL" id="JAAAIL010002581">
    <property type="protein sequence ID" value="KAG0256104.1"/>
    <property type="molecule type" value="Genomic_DNA"/>
</dbReference>
<dbReference type="Proteomes" id="UP001194580">
    <property type="component" value="Unassembled WGS sequence"/>
</dbReference>
<comment type="caution">
    <text evidence="1">The sequence shown here is derived from an EMBL/GenBank/DDBJ whole genome shotgun (WGS) entry which is preliminary data.</text>
</comment>
<evidence type="ECO:0000313" key="1">
    <source>
        <dbReference type="EMBL" id="KAG0256104.1"/>
    </source>
</evidence>
<accession>A0AAD4D2A6</accession>
<name>A0AAD4D2A6_9FUNG</name>
<reference evidence="1" key="1">
    <citation type="journal article" date="2020" name="Fungal Divers.">
        <title>Resolving the Mortierellaceae phylogeny through synthesis of multi-gene phylogenetics and phylogenomics.</title>
        <authorList>
            <person name="Vandepol N."/>
            <person name="Liber J."/>
            <person name="Desiro A."/>
            <person name="Na H."/>
            <person name="Kennedy M."/>
            <person name="Barry K."/>
            <person name="Grigoriev I.V."/>
            <person name="Miller A.N."/>
            <person name="O'Donnell K."/>
            <person name="Stajich J.E."/>
            <person name="Bonito G."/>
        </authorList>
    </citation>
    <scope>NUCLEOTIDE SEQUENCE</scope>
    <source>
        <strain evidence="1">NRRL 28262</strain>
    </source>
</reference>
<gene>
    <name evidence="1" type="ORF">BGZ95_005583</name>
</gene>
<dbReference type="AlphaFoldDB" id="A0AAD4D2A6"/>
<feature type="non-terminal residue" evidence="1">
    <location>
        <position position="101"/>
    </location>
</feature>
<organism evidence="1 2">
    <name type="scientific">Linnemannia exigua</name>
    <dbReference type="NCBI Taxonomy" id="604196"/>
    <lineage>
        <taxon>Eukaryota</taxon>
        <taxon>Fungi</taxon>
        <taxon>Fungi incertae sedis</taxon>
        <taxon>Mucoromycota</taxon>
        <taxon>Mortierellomycotina</taxon>
        <taxon>Mortierellomycetes</taxon>
        <taxon>Mortierellales</taxon>
        <taxon>Mortierellaceae</taxon>
        <taxon>Linnemannia</taxon>
    </lineage>
</organism>
<sequence>MDNTRFMDLFMDVTADLGLFDDCTQSAFPSNAQPQMTSSSSVASTSTSAASVMGLNSFVFASNDIDNMTWDTALPKQFQPFITPASSTMTMDFTPELSPAL</sequence>
<proteinExistence type="predicted"/>